<feature type="region of interest" description="Disordered" evidence="2">
    <location>
        <begin position="1"/>
        <end position="49"/>
    </location>
</feature>
<evidence type="ECO:0000313" key="3">
    <source>
        <dbReference type="EMBL" id="GBG92522.1"/>
    </source>
</evidence>
<dbReference type="AlphaFoldDB" id="A0A388MDF9"/>
<evidence type="ECO:0000256" key="2">
    <source>
        <dbReference type="SAM" id="MobiDB-lite"/>
    </source>
</evidence>
<dbReference type="Proteomes" id="UP000265515">
    <property type="component" value="Unassembled WGS sequence"/>
</dbReference>
<organism evidence="3 4">
    <name type="scientific">Chara braunii</name>
    <name type="common">Braun's stonewort</name>
    <dbReference type="NCBI Taxonomy" id="69332"/>
    <lineage>
        <taxon>Eukaryota</taxon>
        <taxon>Viridiplantae</taxon>
        <taxon>Streptophyta</taxon>
        <taxon>Charophyceae</taxon>
        <taxon>Charales</taxon>
        <taxon>Characeae</taxon>
        <taxon>Chara</taxon>
    </lineage>
</organism>
<keyword evidence="1" id="KW-0175">Coiled coil</keyword>
<evidence type="ECO:0000256" key="1">
    <source>
        <dbReference type="SAM" id="Coils"/>
    </source>
</evidence>
<keyword evidence="4" id="KW-1185">Reference proteome</keyword>
<evidence type="ECO:0000313" key="4">
    <source>
        <dbReference type="Proteomes" id="UP000265515"/>
    </source>
</evidence>
<accession>A0A388MDF9</accession>
<feature type="region of interest" description="Disordered" evidence="2">
    <location>
        <begin position="203"/>
        <end position="226"/>
    </location>
</feature>
<proteinExistence type="predicted"/>
<dbReference type="EMBL" id="BFEA01001075">
    <property type="protein sequence ID" value="GBG92522.1"/>
    <property type="molecule type" value="Genomic_DNA"/>
</dbReference>
<feature type="compositionally biased region" description="Polar residues" evidence="2">
    <location>
        <begin position="10"/>
        <end position="20"/>
    </location>
</feature>
<name>A0A388MDF9_CHABU</name>
<dbReference type="Gramene" id="GBG92522">
    <property type="protein sequence ID" value="GBG92522"/>
    <property type="gene ID" value="CBR_g55821"/>
</dbReference>
<gene>
    <name evidence="3" type="ORF">CBR_g55821</name>
</gene>
<sequence>MSAAVPRQQCHVSSATSAVPRQQCHVSRAASAGPRYHDGFIIGPARPTGRRADEYHHRALALLARTEAEVQRQAVAEADPLQAEAEAAAEKQRLQAEAEADAQALRKEAQELLQRHEATSVEKLKFWFFEPSADHDDATPEEQHKGFFSKLVTGLVYICNHQQSELEKQHQELKKQHQELANLRRTVQNHEDATRALHSRVQDLEQAAPKPDADESSSAPSTRQLEQRVDHVVTMFGDISTFAAPATISKQLDTLKIEV</sequence>
<comment type="caution">
    <text evidence="3">The sequence shown here is derived from an EMBL/GenBank/DDBJ whole genome shotgun (WGS) entry which is preliminary data.</text>
</comment>
<feature type="coiled-coil region" evidence="1">
    <location>
        <begin position="88"/>
        <end position="122"/>
    </location>
</feature>
<protein>
    <submittedName>
        <fullName evidence="3">Uncharacterized protein</fullName>
    </submittedName>
</protein>
<reference evidence="3 4" key="1">
    <citation type="journal article" date="2018" name="Cell">
        <title>The Chara Genome: Secondary Complexity and Implications for Plant Terrestrialization.</title>
        <authorList>
            <person name="Nishiyama T."/>
            <person name="Sakayama H."/>
            <person name="Vries J.D."/>
            <person name="Buschmann H."/>
            <person name="Saint-Marcoux D."/>
            <person name="Ullrich K.K."/>
            <person name="Haas F.B."/>
            <person name="Vanderstraeten L."/>
            <person name="Becker D."/>
            <person name="Lang D."/>
            <person name="Vosolsobe S."/>
            <person name="Rombauts S."/>
            <person name="Wilhelmsson P.K.I."/>
            <person name="Janitza P."/>
            <person name="Kern R."/>
            <person name="Heyl A."/>
            <person name="Rumpler F."/>
            <person name="Villalobos L.I.A.C."/>
            <person name="Clay J.M."/>
            <person name="Skokan R."/>
            <person name="Toyoda A."/>
            <person name="Suzuki Y."/>
            <person name="Kagoshima H."/>
            <person name="Schijlen E."/>
            <person name="Tajeshwar N."/>
            <person name="Catarino B."/>
            <person name="Hetherington A.J."/>
            <person name="Saltykova A."/>
            <person name="Bonnot C."/>
            <person name="Breuninger H."/>
            <person name="Symeonidi A."/>
            <person name="Radhakrishnan G.V."/>
            <person name="Van Nieuwerburgh F."/>
            <person name="Deforce D."/>
            <person name="Chang C."/>
            <person name="Karol K.G."/>
            <person name="Hedrich R."/>
            <person name="Ulvskov P."/>
            <person name="Glockner G."/>
            <person name="Delwiche C.F."/>
            <person name="Petrasek J."/>
            <person name="Van de Peer Y."/>
            <person name="Friml J."/>
            <person name="Beilby M."/>
            <person name="Dolan L."/>
            <person name="Kohara Y."/>
            <person name="Sugano S."/>
            <person name="Fujiyama A."/>
            <person name="Delaux P.-M."/>
            <person name="Quint M."/>
            <person name="TheiBen G."/>
            <person name="Hagemann M."/>
            <person name="Harholt J."/>
            <person name="Dunand C."/>
            <person name="Zachgo S."/>
            <person name="Langdale J."/>
            <person name="Maumus F."/>
            <person name="Straeten D.V.D."/>
            <person name="Gould S.B."/>
            <person name="Rensing S.A."/>
        </authorList>
    </citation>
    <scope>NUCLEOTIDE SEQUENCE [LARGE SCALE GENOMIC DNA]</scope>
    <source>
        <strain evidence="3 4">S276</strain>
    </source>
</reference>